<dbReference type="Gene3D" id="1.20.5.170">
    <property type="match status" value="1"/>
</dbReference>
<keyword evidence="2" id="KW-1185">Reference proteome</keyword>
<gene>
    <name evidence="1" type="ORF">DPMN_146242</name>
</gene>
<dbReference type="EMBL" id="JAIWYP010000007">
    <property type="protein sequence ID" value="KAH3792743.1"/>
    <property type="molecule type" value="Genomic_DNA"/>
</dbReference>
<dbReference type="Proteomes" id="UP000828390">
    <property type="component" value="Unassembled WGS sequence"/>
</dbReference>
<comment type="caution">
    <text evidence="1">The sequence shown here is derived from an EMBL/GenBank/DDBJ whole genome shotgun (WGS) entry which is preliminary data.</text>
</comment>
<proteinExistence type="predicted"/>
<name>A0A9D4F6A2_DREPO</name>
<reference evidence="1" key="1">
    <citation type="journal article" date="2019" name="bioRxiv">
        <title>The Genome of the Zebra Mussel, Dreissena polymorpha: A Resource for Invasive Species Research.</title>
        <authorList>
            <person name="McCartney M.A."/>
            <person name="Auch B."/>
            <person name="Kono T."/>
            <person name="Mallez S."/>
            <person name="Zhang Y."/>
            <person name="Obille A."/>
            <person name="Becker A."/>
            <person name="Abrahante J.E."/>
            <person name="Garbe J."/>
            <person name="Badalamenti J.P."/>
            <person name="Herman A."/>
            <person name="Mangelson H."/>
            <person name="Liachko I."/>
            <person name="Sullivan S."/>
            <person name="Sone E.D."/>
            <person name="Koren S."/>
            <person name="Silverstein K.A.T."/>
            <person name="Beckman K.B."/>
            <person name="Gohl D.M."/>
        </authorList>
    </citation>
    <scope>NUCLEOTIDE SEQUENCE</scope>
    <source>
        <strain evidence="1">Duluth1</strain>
        <tissue evidence="1">Whole animal</tissue>
    </source>
</reference>
<evidence type="ECO:0000313" key="1">
    <source>
        <dbReference type="EMBL" id="KAH3792743.1"/>
    </source>
</evidence>
<organism evidence="1 2">
    <name type="scientific">Dreissena polymorpha</name>
    <name type="common">Zebra mussel</name>
    <name type="synonym">Mytilus polymorpha</name>
    <dbReference type="NCBI Taxonomy" id="45954"/>
    <lineage>
        <taxon>Eukaryota</taxon>
        <taxon>Metazoa</taxon>
        <taxon>Spiralia</taxon>
        <taxon>Lophotrochozoa</taxon>
        <taxon>Mollusca</taxon>
        <taxon>Bivalvia</taxon>
        <taxon>Autobranchia</taxon>
        <taxon>Heteroconchia</taxon>
        <taxon>Euheterodonta</taxon>
        <taxon>Imparidentia</taxon>
        <taxon>Neoheterodontei</taxon>
        <taxon>Myida</taxon>
        <taxon>Dreissenoidea</taxon>
        <taxon>Dreissenidae</taxon>
        <taxon>Dreissena</taxon>
    </lineage>
</organism>
<dbReference type="AlphaFoldDB" id="A0A9D4F6A2"/>
<evidence type="ECO:0000313" key="2">
    <source>
        <dbReference type="Proteomes" id="UP000828390"/>
    </source>
</evidence>
<protein>
    <submittedName>
        <fullName evidence="1">Uncharacterized protein</fullName>
    </submittedName>
</protein>
<accession>A0A9D4F6A2</accession>
<sequence>MFSSLHNKFSSLHNKFSSLHNKFSSLHNTFSSLHNKFSSLQNKFSSLHNKTPNVEMSRLMFPLLFDTATEYLADMVSMYLESHPYLEEMYQHTKKDNSVLTTQTKKGNFENSIKSLNSAGAPLGGA</sequence>
<reference evidence="1" key="2">
    <citation type="submission" date="2020-11" db="EMBL/GenBank/DDBJ databases">
        <authorList>
            <person name="McCartney M.A."/>
            <person name="Auch B."/>
            <person name="Kono T."/>
            <person name="Mallez S."/>
            <person name="Becker A."/>
            <person name="Gohl D.M."/>
            <person name="Silverstein K.A.T."/>
            <person name="Koren S."/>
            <person name="Bechman K.B."/>
            <person name="Herman A."/>
            <person name="Abrahante J.E."/>
            <person name="Garbe J."/>
        </authorList>
    </citation>
    <scope>NUCLEOTIDE SEQUENCE</scope>
    <source>
        <strain evidence="1">Duluth1</strain>
        <tissue evidence="1">Whole animal</tissue>
    </source>
</reference>